<accession>A0A1Q2HNI1</accession>
<dbReference type="InterPro" id="IPR023873">
    <property type="entry name" value="FeFe-hyd_GTPase_HydF"/>
</dbReference>
<dbReference type="RefSeq" id="WP_077539284.1">
    <property type="nucleotide sequence ID" value="NZ_CP019633.1"/>
</dbReference>
<evidence type="ECO:0000259" key="2">
    <source>
        <dbReference type="Pfam" id="PF18128"/>
    </source>
</evidence>
<dbReference type="InterPro" id="IPR027417">
    <property type="entry name" value="P-loop_NTPase"/>
</dbReference>
<feature type="domain" description="G" evidence="1">
    <location>
        <begin position="11"/>
        <end position="125"/>
    </location>
</feature>
<dbReference type="Gene3D" id="3.40.50.300">
    <property type="entry name" value="P-loop containing nucleotide triphosphate hydrolases"/>
    <property type="match status" value="1"/>
</dbReference>
<dbReference type="CDD" id="cd00880">
    <property type="entry name" value="Era_like"/>
    <property type="match status" value="1"/>
</dbReference>
<dbReference type="GO" id="GO:0005525">
    <property type="term" value="F:GTP binding"/>
    <property type="evidence" value="ECO:0007669"/>
    <property type="project" value="InterPro"/>
</dbReference>
<name>A0A1Q2HNI1_9BACT</name>
<dbReference type="EC" id="3.6.-.-" evidence="4"/>
<dbReference type="Pfam" id="PF18133">
    <property type="entry name" value="HydF_tetramer"/>
    <property type="match status" value="1"/>
</dbReference>
<dbReference type="OrthoDB" id="9811338at2"/>
<dbReference type="GO" id="GO:0030488">
    <property type="term" value="P:tRNA methylation"/>
    <property type="evidence" value="ECO:0007669"/>
    <property type="project" value="TreeGrafter"/>
</dbReference>
<feature type="domain" description="Hydrogen maturase F tetramerization" evidence="3">
    <location>
        <begin position="281"/>
        <end position="396"/>
    </location>
</feature>
<evidence type="ECO:0000313" key="4">
    <source>
        <dbReference type="EMBL" id="AQQ08814.1"/>
    </source>
</evidence>
<keyword evidence="4" id="KW-0378">Hydrolase</keyword>
<dbReference type="SUPFAM" id="SSF52540">
    <property type="entry name" value="P-loop containing nucleoside triphosphate hydrolases"/>
    <property type="match status" value="1"/>
</dbReference>
<evidence type="ECO:0000313" key="5">
    <source>
        <dbReference type="Proteomes" id="UP000188273"/>
    </source>
</evidence>
<dbReference type="Pfam" id="PF18128">
    <property type="entry name" value="HydF_dimer"/>
    <property type="match status" value="1"/>
</dbReference>
<dbReference type="AlphaFoldDB" id="A0A1Q2HNI1"/>
<dbReference type="GO" id="GO:0016787">
    <property type="term" value="F:hydrolase activity"/>
    <property type="evidence" value="ECO:0007669"/>
    <property type="project" value="UniProtKB-KW"/>
</dbReference>
<dbReference type="NCBIfam" id="TIGR03918">
    <property type="entry name" value="GTP_HydF"/>
    <property type="match status" value="1"/>
</dbReference>
<dbReference type="NCBIfam" id="TIGR00231">
    <property type="entry name" value="small_GTP"/>
    <property type="match status" value="1"/>
</dbReference>
<dbReference type="InterPro" id="IPR040644">
    <property type="entry name" value="HydF_tetramer"/>
</dbReference>
<organism evidence="4 5">
    <name type="scientific">Sedimentisphaera cyanobacteriorum</name>
    <dbReference type="NCBI Taxonomy" id="1940790"/>
    <lineage>
        <taxon>Bacteria</taxon>
        <taxon>Pseudomonadati</taxon>
        <taxon>Planctomycetota</taxon>
        <taxon>Phycisphaerae</taxon>
        <taxon>Sedimentisphaerales</taxon>
        <taxon>Sedimentisphaeraceae</taxon>
        <taxon>Sedimentisphaera</taxon>
    </lineage>
</organism>
<dbReference type="GO" id="GO:0002098">
    <property type="term" value="P:tRNA wobble uridine modification"/>
    <property type="evidence" value="ECO:0007669"/>
    <property type="project" value="TreeGrafter"/>
</dbReference>
<dbReference type="GO" id="GO:0005737">
    <property type="term" value="C:cytoplasm"/>
    <property type="evidence" value="ECO:0007669"/>
    <property type="project" value="TreeGrafter"/>
</dbReference>
<gene>
    <name evidence="4" type="primary">mnmE_2</name>
    <name evidence="4" type="ORF">L21SP3_00604</name>
</gene>
<dbReference type="Gene3D" id="3.40.50.11410">
    <property type="match status" value="1"/>
</dbReference>
<dbReference type="Proteomes" id="UP000188273">
    <property type="component" value="Chromosome"/>
</dbReference>
<evidence type="ECO:0000259" key="1">
    <source>
        <dbReference type="Pfam" id="PF01926"/>
    </source>
</evidence>
<feature type="domain" description="Hydrogen maturase F dimerization" evidence="2">
    <location>
        <begin position="178"/>
        <end position="276"/>
    </location>
</feature>
<dbReference type="InterPro" id="IPR006073">
    <property type="entry name" value="GTP-bd"/>
</dbReference>
<dbReference type="PANTHER" id="PTHR42714:SF6">
    <property type="entry name" value="TRANSLATION INITIATION FACTOR IF-2"/>
    <property type="match status" value="1"/>
</dbReference>
<dbReference type="EMBL" id="CP019633">
    <property type="protein sequence ID" value="AQQ08814.1"/>
    <property type="molecule type" value="Genomic_DNA"/>
</dbReference>
<dbReference type="InterPro" id="IPR005225">
    <property type="entry name" value="Small_GTP-bd"/>
</dbReference>
<dbReference type="PANTHER" id="PTHR42714">
    <property type="entry name" value="TRNA MODIFICATION GTPASE GTPBP3"/>
    <property type="match status" value="1"/>
</dbReference>
<keyword evidence="5" id="KW-1185">Reference proteome</keyword>
<protein>
    <submittedName>
        <fullName evidence="4">tRNA modification GTPase MnmE</fullName>
        <ecNumber evidence="4">3.6.-.-</ecNumber>
    </submittedName>
</protein>
<proteinExistence type="predicted"/>
<reference evidence="5" key="1">
    <citation type="submission" date="2017-02" db="EMBL/GenBank/DDBJ databases">
        <title>Comparative genomics and description of representatives of a novel lineage of planctomycetes thriving in anoxic sediments.</title>
        <authorList>
            <person name="Spring S."/>
            <person name="Bunk B."/>
            <person name="Sproer C."/>
            <person name="Klenk H.-P."/>
        </authorList>
    </citation>
    <scope>NUCLEOTIDE SEQUENCE [LARGE SCALE GENOMIC DNA]</scope>
    <source>
        <strain evidence="5">L21-RPul-D3</strain>
    </source>
</reference>
<dbReference type="STRING" id="1940790.L21SP3_00604"/>
<sequence>MQKTPKSLRLHIGIFGKRNAGKSSILNSLTGQSSSIVSSYAGTTTDPVEKPMELLPIGPVLFIDTAGIDDIGALGGKRIERTRQVIKRTDLAVIVIEPGNLTEFELDLIEEFNCLSVPFILAVNKTDTKNIYDSSLETLRQKTSNIILCSAQTGDGITELRKMLIKTAPPDFLESPAILSDLVGPGGIAVLVVPIDKEAPKGRLIMPQVQSIRDLLDGDASALVCKDRELLSTLDMLRDKPDLVVTDSQAFLKVAADTPLDVPMTSFSILFARFKGDLVEMTKGAMEIENLEPTDKIMVCESCTHHPITDDIGTVKIPRWLHQFVGGKLQIDHWRGHDWPDNLKEYKLIIHCGGCMWNKREMLSRIMTAREAGVPITNYGLTIAYTLGIFERSLKPFPSAWEVYNKYKN</sequence>
<evidence type="ECO:0000259" key="3">
    <source>
        <dbReference type="Pfam" id="PF18133"/>
    </source>
</evidence>
<dbReference type="InterPro" id="IPR041606">
    <property type="entry name" value="HydF_dimer"/>
</dbReference>
<dbReference type="KEGG" id="pbu:L21SP3_00604"/>
<dbReference type="Pfam" id="PF01926">
    <property type="entry name" value="MMR_HSR1"/>
    <property type="match status" value="1"/>
</dbReference>
<dbReference type="Gene3D" id="3.40.50.11420">
    <property type="match status" value="1"/>
</dbReference>